<accession>A0A8X7XSV0</accession>
<dbReference type="InterPro" id="IPR008521">
    <property type="entry name" value="Mg_trans_NIPA"/>
</dbReference>
<feature type="transmembrane region" description="Helical" evidence="4">
    <location>
        <begin position="193"/>
        <end position="214"/>
    </location>
</feature>
<comment type="caution">
    <text evidence="6">The sequence shown here is derived from an EMBL/GenBank/DDBJ whole genome shotgun (WGS) entry which is preliminary data.</text>
</comment>
<comment type="subunit">
    <text evidence="4">Homodimer.</text>
</comment>
<keyword evidence="1 4" id="KW-0812">Transmembrane</keyword>
<feature type="transmembrane region" description="Helical" evidence="4">
    <location>
        <begin position="362"/>
        <end position="379"/>
    </location>
</feature>
<dbReference type="GO" id="GO:0005886">
    <property type="term" value="C:plasma membrane"/>
    <property type="evidence" value="ECO:0007669"/>
    <property type="project" value="UniProtKB-SubCell"/>
</dbReference>
<evidence type="ECO:0000313" key="7">
    <source>
        <dbReference type="Proteomes" id="UP000886885"/>
    </source>
</evidence>
<keyword evidence="4" id="KW-0967">Endosome</keyword>
<evidence type="ECO:0000256" key="3">
    <source>
        <dbReference type="ARBA" id="ARBA00023136"/>
    </source>
</evidence>
<feature type="transmembrane region" description="Helical" evidence="4">
    <location>
        <begin position="109"/>
        <end position="127"/>
    </location>
</feature>
<dbReference type="PANTHER" id="PTHR12570:SF91">
    <property type="entry name" value="MAGNESIUM TRANSPORTER-RELATED"/>
    <property type="match status" value="1"/>
</dbReference>
<evidence type="ECO:0000256" key="1">
    <source>
        <dbReference type="ARBA" id="ARBA00022692"/>
    </source>
</evidence>
<protein>
    <recommendedName>
        <fullName evidence="4">Probable magnesium transporter</fullName>
    </recommendedName>
</protein>
<comment type="function">
    <text evidence="4">Acts as a Mg(2+) transporter. Can also transport other divalent cations such as Fe(2+), Sr(2+), Ba(2+), Mn(2+) and Co(2+) but to a much less extent than Mg(2+).</text>
</comment>
<organism evidence="6 7">
    <name type="scientific">Populus tomentosa</name>
    <name type="common">Chinese white poplar</name>
    <dbReference type="NCBI Taxonomy" id="118781"/>
    <lineage>
        <taxon>Eukaryota</taxon>
        <taxon>Viridiplantae</taxon>
        <taxon>Streptophyta</taxon>
        <taxon>Embryophyta</taxon>
        <taxon>Tracheophyta</taxon>
        <taxon>Spermatophyta</taxon>
        <taxon>Magnoliopsida</taxon>
        <taxon>eudicotyledons</taxon>
        <taxon>Gunneridae</taxon>
        <taxon>Pentapetalae</taxon>
        <taxon>rosids</taxon>
        <taxon>fabids</taxon>
        <taxon>Malpighiales</taxon>
        <taxon>Salicaceae</taxon>
        <taxon>Saliceae</taxon>
        <taxon>Populus</taxon>
    </lineage>
</organism>
<dbReference type="GO" id="GO:0015095">
    <property type="term" value="F:magnesium ion transmembrane transporter activity"/>
    <property type="evidence" value="ECO:0007669"/>
    <property type="project" value="UniProtKB-UniRule"/>
</dbReference>
<keyword evidence="4" id="KW-0406">Ion transport</keyword>
<gene>
    <name evidence="6" type="ORF">POTOM_059422</name>
</gene>
<proteinExistence type="inferred from homology"/>
<comment type="subcellular location">
    <subcellularLocation>
        <location evidence="4">Cell membrane</location>
        <topology evidence="4">Multi-pass membrane protein</topology>
    </subcellularLocation>
    <subcellularLocation>
        <location evidence="4">Early endosome</location>
    </subcellularLocation>
</comment>
<feature type="transmembrane region" description="Helical" evidence="4">
    <location>
        <begin position="133"/>
        <end position="154"/>
    </location>
</feature>
<dbReference type="EMBL" id="JAAWWB010000038">
    <property type="protein sequence ID" value="KAG6737891.1"/>
    <property type="molecule type" value="Genomic_DNA"/>
</dbReference>
<dbReference type="Pfam" id="PF05653">
    <property type="entry name" value="Mg_trans_NIPA"/>
    <property type="match status" value="3"/>
</dbReference>
<reference evidence="6" key="1">
    <citation type="journal article" date="2020" name="bioRxiv">
        <title>Hybrid origin of Populus tomentosa Carr. identified through genome sequencing and phylogenomic analysis.</title>
        <authorList>
            <person name="An X."/>
            <person name="Gao K."/>
            <person name="Chen Z."/>
            <person name="Li J."/>
            <person name="Yang X."/>
            <person name="Yang X."/>
            <person name="Zhou J."/>
            <person name="Guo T."/>
            <person name="Zhao T."/>
            <person name="Huang S."/>
            <person name="Miao D."/>
            <person name="Khan W.U."/>
            <person name="Rao P."/>
            <person name="Ye M."/>
            <person name="Lei B."/>
            <person name="Liao W."/>
            <person name="Wang J."/>
            <person name="Ji L."/>
            <person name="Li Y."/>
            <person name="Guo B."/>
            <person name="Mustafa N.S."/>
            <person name="Li S."/>
            <person name="Yun Q."/>
            <person name="Keller S.R."/>
            <person name="Mao J."/>
            <person name="Zhang R."/>
            <person name="Strauss S.H."/>
        </authorList>
    </citation>
    <scope>NUCLEOTIDE SEQUENCE</scope>
    <source>
        <strain evidence="6">GM15</strain>
        <tissue evidence="6">Leaf</tissue>
    </source>
</reference>
<evidence type="ECO:0000313" key="6">
    <source>
        <dbReference type="EMBL" id="KAG6737891.1"/>
    </source>
</evidence>
<dbReference type="Proteomes" id="UP000886885">
    <property type="component" value="Chromosome 19D"/>
</dbReference>
<keyword evidence="7" id="KW-1185">Reference proteome</keyword>
<keyword evidence="2 4" id="KW-1133">Transmembrane helix</keyword>
<feature type="transmembrane region" description="Helical" evidence="4">
    <location>
        <begin position="12"/>
        <end position="32"/>
    </location>
</feature>
<feature type="transmembrane region" description="Helical" evidence="4">
    <location>
        <begin position="234"/>
        <end position="254"/>
    </location>
</feature>
<feature type="transmembrane region" description="Helical" evidence="4">
    <location>
        <begin position="326"/>
        <end position="350"/>
    </location>
</feature>
<dbReference type="OrthoDB" id="6428174at2759"/>
<feature type="transmembrane region" description="Helical" evidence="4">
    <location>
        <begin position="261"/>
        <end position="282"/>
    </location>
</feature>
<dbReference type="AlphaFoldDB" id="A0A8X7XSV0"/>
<feature type="transmembrane region" description="Helical" evidence="4">
    <location>
        <begin position="302"/>
        <end position="319"/>
    </location>
</feature>
<evidence type="ECO:0000256" key="2">
    <source>
        <dbReference type="ARBA" id="ARBA00022989"/>
    </source>
</evidence>
<feature type="region of interest" description="Disordered" evidence="5">
    <location>
        <begin position="389"/>
        <end position="423"/>
    </location>
</feature>
<keyword evidence="4" id="KW-0460">Magnesium</keyword>
<keyword evidence="4" id="KW-1003">Cell membrane</keyword>
<evidence type="ECO:0000256" key="4">
    <source>
        <dbReference type="RuleBase" id="RU363078"/>
    </source>
</evidence>
<name>A0A8X7XSV0_POPTO</name>
<dbReference type="PANTHER" id="PTHR12570">
    <property type="match status" value="1"/>
</dbReference>
<sequence>MAETEIGMSTDNIKGLVLALSSSLFIGASFIVKKKGLKKAGASGLRAGGKIVIDFIGQSCGIALQEKDVYPLTLLLYILEKVAGFLCGAWCVQKHEQLFFFSEKKGAGGYTYLCEPLWWIGMITMIAGEIANFAAYAFAPAILVTPLGALSIIIRQEKIYLCLSYIRLFYDPNFHLSCSAALAHAILQEKLHIFGILGCALCVVGSTTIVLHAPQEREIESVKEVWDLATEPAFLLYAAIVITAAVVIIIRVIPHYGQTHVMVYISICSLMGSLSVMSVKALGIALKLTFSGMNQLLYPQTWAFTLIVLACVITQINYLNKALDTFNAAVVSPIYYVMFTSLTILASVIMFKDWDGKNASQIVTEICGFVTILSGTFLLHETKDMVAGSSQSSSLRLPKHEEEDEGLDPEGIPLRQVDTLRSK</sequence>
<keyword evidence="3 4" id="KW-0472">Membrane</keyword>
<comment type="similarity">
    <text evidence="4">Belongs to the NIPA (TC 2.A.7) family.</text>
</comment>
<dbReference type="GO" id="GO:0005769">
    <property type="term" value="C:early endosome"/>
    <property type="evidence" value="ECO:0007669"/>
    <property type="project" value="UniProtKB-SubCell"/>
</dbReference>
<evidence type="ECO:0000256" key="5">
    <source>
        <dbReference type="SAM" id="MobiDB-lite"/>
    </source>
</evidence>
<keyword evidence="4" id="KW-0813">Transport</keyword>